<feature type="domain" description="DNA processing protein A sterile alpha motif" evidence="3">
    <location>
        <begin position="2"/>
        <end position="63"/>
    </location>
</feature>
<evidence type="ECO:0000259" key="2">
    <source>
        <dbReference type="Pfam" id="PF02481"/>
    </source>
</evidence>
<evidence type="ECO:0000256" key="1">
    <source>
        <dbReference type="ARBA" id="ARBA00006525"/>
    </source>
</evidence>
<dbReference type="PANTHER" id="PTHR43022">
    <property type="entry name" value="PROTEIN SMF"/>
    <property type="match status" value="1"/>
</dbReference>
<organism evidence="4 5">
    <name type="scientific">Lactococcus cremoris subsp. cremoris GE214</name>
    <dbReference type="NCBI Taxonomy" id="1415168"/>
    <lineage>
        <taxon>Bacteria</taxon>
        <taxon>Bacillati</taxon>
        <taxon>Bacillota</taxon>
        <taxon>Bacilli</taxon>
        <taxon>Lactobacillales</taxon>
        <taxon>Streptococcaceae</taxon>
        <taxon>Lactococcus</taxon>
        <taxon>Lactococcus cremoris subsp. cremoris</taxon>
    </lineage>
</organism>
<feature type="domain" description="Smf/DprA SLOG" evidence="2">
    <location>
        <begin position="75"/>
        <end position="279"/>
    </location>
</feature>
<evidence type="ECO:0000313" key="5">
    <source>
        <dbReference type="Proteomes" id="UP000028401"/>
    </source>
</evidence>
<dbReference type="InterPro" id="IPR041104">
    <property type="entry name" value="SAM_DprA"/>
</dbReference>
<accession>A0A084ABE6</accession>
<sequence length="282" mass="31961">MITNFDLFRWKKAGMINLGVNKLLKFFHKYDRKISLRQMGQVAQVKSIPNFIEQYKNQDVKKLRIDYKKFSSFSILDDLYPERLREIYNPPVLIFYQGNIDLLKNPKLAFVGSRLAGQSGIKAVQKIVTELNQSFTIVSGLAKGIDTASHLSAIKTKTPTIAVIGTVLDIFYPLENRKIQEYLAKNQLVLSEYSLGEKPLKYHFPERNRIIAGLSRGVVVVEAKLRSGSLITCERALEEGRDIFAIPGNIADGTSDGCNHLIQQGAKLVYQAQDILEEYLYN</sequence>
<evidence type="ECO:0000259" key="3">
    <source>
        <dbReference type="Pfam" id="PF18255"/>
    </source>
</evidence>
<dbReference type="PANTHER" id="PTHR43022:SF1">
    <property type="entry name" value="PROTEIN SMF"/>
    <property type="match status" value="1"/>
</dbReference>
<dbReference type="GO" id="GO:0009294">
    <property type="term" value="P:DNA-mediated transformation"/>
    <property type="evidence" value="ECO:0007669"/>
    <property type="project" value="InterPro"/>
</dbReference>
<reference evidence="4 5" key="1">
    <citation type="submission" date="2014-06" db="EMBL/GenBank/DDBJ databases">
        <title>Draft genome sequence of the putrescine producing strain Lactococcus lactis subsp cremoris GE214.</title>
        <authorList>
            <person name="Ladero V."/>
            <person name="Linares D.M."/>
            <person name="del Rio B."/>
            <person name="Mayo B."/>
            <person name="Martin M.C."/>
            <person name="Fernandez M."/>
            <person name="Alvarez M.A."/>
        </authorList>
    </citation>
    <scope>NUCLEOTIDE SEQUENCE [LARGE SCALE GENOMIC DNA]</scope>
    <source>
        <strain evidence="4 5">GE214</strain>
    </source>
</reference>
<dbReference type="Gene3D" id="3.40.50.450">
    <property type="match status" value="1"/>
</dbReference>
<dbReference type="Pfam" id="PF02481">
    <property type="entry name" value="DNA_processg_A"/>
    <property type="match status" value="1"/>
</dbReference>
<dbReference type="Pfam" id="PF18255">
    <property type="entry name" value="SAM_DprA"/>
    <property type="match status" value="1"/>
</dbReference>
<dbReference type="InterPro" id="IPR003488">
    <property type="entry name" value="DprA"/>
</dbReference>
<dbReference type="AlphaFoldDB" id="A0A084ABE6"/>
<name>A0A084ABE6_LACLC</name>
<comment type="similarity">
    <text evidence="1">Belongs to the DprA/Smf family.</text>
</comment>
<dbReference type="PATRIC" id="fig|1415168.3.peg.1304"/>
<comment type="caution">
    <text evidence="4">The sequence shown here is derived from an EMBL/GenBank/DDBJ whole genome shotgun (WGS) entry which is preliminary data.</text>
</comment>
<dbReference type="RefSeq" id="WP_042748212.1">
    <property type="nucleotide sequence ID" value="NZ_AZSI01000031.1"/>
</dbReference>
<dbReference type="InterPro" id="IPR057666">
    <property type="entry name" value="DrpA_SLOG"/>
</dbReference>
<proteinExistence type="inferred from homology"/>
<gene>
    <name evidence="4" type="ORF">U725_01222</name>
</gene>
<evidence type="ECO:0000313" key="4">
    <source>
        <dbReference type="EMBL" id="KEY62625.1"/>
    </source>
</evidence>
<protein>
    <submittedName>
        <fullName evidence="4">DNA processing SMF protein</fullName>
    </submittedName>
</protein>
<dbReference type="Proteomes" id="UP000028401">
    <property type="component" value="Unassembled WGS sequence"/>
</dbReference>
<dbReference type="EMBL" id="AZSI01000031">
    <property type="protein sequence ID" value="KEY62625.1"/>
    <property type="molecule type" value="Genomic_DNA"/>
</dbReference>
<dbReference type="SUPFAM" id="SSF102405">
    <property type="entry name" value="MCP/YpsA-like"/>
    <property type="match status" value="1"/>
</dbReference>
<dbReference type="NCBIfam" id="TIGR00732">
    <property type="entry name" value="dprA"/>
    <property type="match status" value="1"/>
</dbReference>